<dbReference type="AlphaFoldDB" id="A0A1X1Z6C7"/>
<proteinExistence type="predicted"/>
<dbReference type="Proteomes" id="UP000193529">
    <property type="component" value="Unassembled WGS sequence"/>
</dbReference>
<organism evidence="2 3">
    <name type="scientific">Mycobacterium palustre</name>
    <dbReference type="NCBI Taxonomy" id="153971"/>
    <lineage>
        <taxon>Bacteria</taxon>
        <taxon>Bacillati</taxon>
        <taxon>Actinomycetota</taxon>
        <taxon>Actinomycetes</taxon>
        <taxon>Mycobacteriales</taxon>
        <taxon>Mycobacteriaceae</taxon>
        <taxon>Mycobacterium</taxon>
        <taxon>Mycobacterium simiae complex</taxon>
    </lineage>
</organism>
<name>A0A1X1Z6C7_9MYCO</name>
<feature type="region of interest" description="Disordered" evidence="1">
    <location>
        <begin position="1"/>
        <end position="43"/>
    </location>
</feature>
<gene>
    <name evidence="2" type="ORF">AWC19_18995</name>
</gene>
<accession>A0A1X1Z6C7</accession>
<evidence type="ECO:0000313" key="2">
    <source>
        <dbReference type="EMBL" id="ORW18855.1"/>
    </source>
</evidence>
<dbReference type="EMBL" id="LQPJ01000136">
    <property type="protein sequence ID" value="ORW18855.1"/>
    <property type="molecule type" value="Genomic_DNA"/>
</dbReference>
<protein>
    <submittedName>
        <fullName evidence="2">Uncharacterized protein</fullName>
    </submittedName>
</protein>
<sequence length="68" mass="6990">MRGTRWRHHGSDGPGRRRLDPPATETGPVSGSHAGDGTVTDDDAAIPGLIAAYAPALDAGNAEFCVYG</sequence>
<keyword evidence="3" id="KW-1185">Reference proteome</keyword>
<evidence type="ECO:0000313" key="3">
    <source>
        <dbReference type="Proteomes" id="UP000193529"/>
    </source>
</evidence>
<comment type="caution">
    <text evidence="2">The sequence shown here is derived from an EMBL/GenBank/DDBJ whole genome shotgun (WGS) entry which is preliminary data.</text>
</comment>
<dbReference type="RefSeq" id="WP_085080652.1">
    <property type="nucleotide sequence ID" value="NZ_JACKRZ010000326.1"/>
</dbReference>
<evidence type="ECO:0000256" key="1">
    <source>
        <dbReference type="SAM" id="MobiDB-lite"/>
    </source>
</evidence>
<feature type="compositionally biased region" description="Basic and acidic residues" evidence="1">
    <location>
        <begin position="9"/>
        <end position="20"/>
    </location>
</feature>
<reference evidence="2 3" key="1">
    <citation type="submission" date="2016-01" db="EMBL/GenBank/DDBJ databases">
        <title>The new phylogeny of the genus Mycobacterium.</title>
        <authorList>
            <person name="Tarcisio F."/>
            <person name="Conor M."/>
            <person name="Antonella G."/>
            <person name="Elisabetta G."/>
            <person name="Giulia F.S."/>
            <person name="Sara T."/>
            <person name="Anna F."/>
            <person name="Clotilde B."/>
            <person name="Roberto B."/>
            <person name="Veronica D.S."/>
            <person name="Fabio R."/>
            <person name="Monica P."/>
            <person name="Olivier J."/>
            <person name="Enrico T."/>
            <person name="Nicola S."/>
        </authorList>
    </citation>
    <scope>NUCLEOTIDE SEQUENCE [LARGE SCALE GENOMIC DNA]</scope>
    <source>
        <strain evidence="2 3">DSM 44572</strain>
    </source>
</reference>